<feature type="region of interest" description="Disordered" evidence="1">
    <location>
        <begin position="882"/>
        <end position="906"/>
    </location>
</feature>
<sequence length="1565" mass="167067">MLVEPLEGRRLLAVAGTVTVDFNGNGAAEPGEPGLAGVVVYLDGDRDGRLDDNEAFAQTQSDGTYRIESPPVGRFELRQQRLDGYVATGFGATVIVQADGRDQPDVNLTAAPLTSISGTVYHDENRNGGKSGATPDRLDRLWTGAVVVLGQPDDSQTESNPVVGTVVNAYGEIVEPSITVSGRYEFNNLLPAGVTLRTPDGEITGPERYIVSVQADTGLQTFPIRDQFGEPAGIATELFDSELRDAGPFTSADFNGDGRLDLAVGTTSSSERIDRIQIFYNFPMSELSGADDGNSFQNQGTLNVKFVEGPSVAVPGIAPDMTSILARDFDNDGLMDLVIASIGATIRGEDDYVAILPGRFDPEREFDRFGDPIVLANATGNLLDIESFPNIRQAFADDLFLPNLSASRTISPIELAIGTLGRQSTPYVVSISQGSNNISLMHPIYAGAEWHLPAGGTDVRALIVDDLNLDGFDDIVVGSFNGNVRVYQSNVLQTDDPATPTDELVVDYIRSDRNVGGNVVDMVVVDHESGDTPTVVIATVAERFGTNQENLQLYSVEDESFVRTGGLRTSLVPSSLEVWNASSGVVQSLVVADRTTDRVQVFSVTDEGYVENLAVSTRPALTQPEPDDSESNNPIPNDEESRITLPPPFRDHEIQLLDLNGDLLPELISVRGAAESTQNADGEDRDLPDKDLDGVVDEMADDTREDREHPGGFFVLSSLPGSFSLVPTLGIPDIHGGDFGLTFTEPIRLVSGRVFNDLNADGANVGERGLSGVTVSAVNNRTGQRYEQVVAEDGVYQIPIAELSTTNPESVTVTVIRPNGFRGTTPLTQVFQIQPGMNGPDFGLTEAQNDLRDYGDAPNSYLTLIASGGPSHGVSDDLFLGSTVDSEPSPRVSATATGDDRLGQNDDDGVRITTALIAGLDGEIIVDVTNMTGRNGYLRGWIDFNADGDFLDPGELIVGDRVIRGDADGQSDTPGQGSTSIVVAVPNNLSFPRNGILETFARFRYSDTPGAEIGGHKSKGEVEDYAFRIFASEDAARLAFNDRYVVSRNAIDSPLSVLDNDQTSIANPLNIDPENLSATLGNLTTTATPAGTQVLLYTPPPGYIGPVTLRYGVTDRSGRLDYAEVHVEVADRIGTVTTVDDTMLIPLPDQCDPSRFRCEIDVLANDSFDGSRPLRIRSVGDGSAGGRLVLTPEHTLVYQPVDGFVGVEQFTYTAESQPDESSDPTQNAYASGTVTMVVGSPSSMNSMASIDVRAISATTENVITSVNVGDVFRVRVSVDDLRNLNSDQVQGVASAFLDLLYPGDLVNPVDFDRTDSVPLSIQFGERFAVAQNQLESLSALAGVLDEFGGAIPDPTLLLNELDLESLSHEGPADLFTITMRAIRPGTAIFQADPADGTVPGQAFASVTLLDGVIDSGRLPLGVSQIRLGETRLRINQPLLAGVASLSGLTAVSSAAEDVNLDNRVTALDALIVINELNRLNAISSASGEFGNTDFDSSVDVNGDGFISAIDALQVINFLNSNVDSAGPIESEPIPASWQLADDDEDDMLHADWLEVLAEDQRRLAI</sequence>
<gene>
    <name evidence="3" type="ORF">Pla100_05720</name>
</gene>
<dbReference type="GO" id="GO:0000272">
    <property type="term" value="P:polysaccharide catabolic process"/>
    <property type="evidence" value="ECO:0007669"/>
    <property type="project" value="InterPro"/>
</dbReference>
<dbReference type="InterPro" id="IPR045474">
    <property type="entry name" value="GEVED"/>
</dbReference>
<dbReference type="Gene3D" id="1.10.1330.10">
    <property type="entry name" value="Dockerin domain"/>
    <property type="match status" value="1"/>
</dbReference>
<dbReference type="InterPro" id="IPR013783">
    <property type="entry name" value="Ig-like_fold"/>
</dbReference>
<proteinExistence type="predicted"/>
<dbReference type="Proteomes" id="UP000316213">
    <property type="component" value="Unassembled WGS sequence"/>
</dbReference>
<dbReference type="Gene3D" id="2.130.10.130">
    <property type="entry name" value="Integrin alpha, N-terminal"/>
    <property type="match status" value="1"/>
</dbReference>
<feature type="region of interest" description="Disordered" evidence="1">
    <location>
        <begin position="616"/>
        <end position="647"/>
    </location>
</feature>
<reference evidence="3 4" key="1">
    <citation type="submission" date="2019-02" db="EMBL/GenBank/DDBJ databases">
        <title>Deep-cultivation of Planctomycetes and their phenomic and genomic characterization uncovers novel biology.</title>
        <authorList>
            <person name="Wiegand S."/>
            <person name="Jogler M."/>
            <person name="Boedeker C."/>
            <person name="Pinto D."/>
            <person name="Vollmers J."/>
            <person name="Rivas-Marin E."/>
            <person name="Kohn T."/>
            <person name="Peeters S.H."/>
            <person name="Heuer A."/>
            <person name="Rast P."/>
            <person name="Oberbeckmann S."/>
            <person name="Bunk B."/>
            <person name="Jeske O."/>
            <person name="Meyerdierks A."/>
            <person name="Storesund J.E."/>
            <person name="Kallscheuer N."/>
            <person name="Luecker S."/>
            <person name="Lage O.M."/>
            <person name="Pohl T."/>
            <person name="Merkel B.J."/>
            <person name="Hornburger P."/>
            <person name="Mueller R.-W."/>
            <person name="Bruemmer F."/>
            <person name="Labrenz M."/>
            <person name="Spormann A.M."/>
            <person name="Op Den Camp H."/>
            <person name="Overmann J."/>
            <person name="Amann R."/>
            <person name="Jetten M.S.M."/>
            <person name="Mascher T."/>
            <person name="Medema M.H."/>
            <person name="Devos D.P."/>
            <person name="Kaster A.-K."/>
            <person name="Ovreas L."/>
            <person name="Rohde M."/>
            <person name="Galperin M.Y."/>
            <person name="Jogler C."/>
        </authorList>
    </citation>
    <scope>NUCLEOTIDE SEQUENCE [LARGE SCALE GENOMIC DNA]</scope>
    <source>
        <strain evidence="3 4">Pla100</strain>
    </source>
</reference>
<organism evidence="3 4">
    <name type="scientific">Neorhodopirellula pilleata</name>
    <dbReference type="NCBI Taxonomy" id="2714738"/>
    <lineage>
        <taxon>Bacteria</taxon>
        <taxon>Pseudomonadati</taxon>
        <taxon>Planctomycetota</taxon>
        <taxon>Planctomycetia</taxon>
        <taxon>Pirellulales</taxon>
        <taxon>Pirellulaceae</taxon>
        <taxon>Neorhodopirellula</taxon>
    </lineage>
</organism>
<dbReference type="OrthoDB" id="9778998at2"/>
<dbReference type="RefSeq" id="WP_146576121.1">
    <property type="nucleotide sequence ID" value="NZ_SJPM01000001.1"/>
</dbReference>
<dbReference type="SUPFAM" id="SSF63446">
    <property type="entry name" value="Type I dockerin domain"/>
    <property type="match status" value="1"/>
</dbReference>
<evidence type="ECO:0000313" key="3">
    <source>
        <dbReference type="EMBL" id="TWU03643.1"/>
    </source>
</evidence>
<dbReference type="GO" id="GO:0004553">
    <property type="term" value="F:hydrolase activity, hydrolyzing O-glycosyl compounds"/>
    <property type="evidence" value="ECO:0007669"/>
    <property type="project" value="InterPro"/>
</dbReference>
<accession>A0A5C6AUF9</accession>
<evidence type="ECO:0000259" key="2">
    <source>
        <dbReference type="Pfam" id="PF20009"/>
    </source>
</evidence>
<dbReference type="SUPFAM" id="SSF117074">
    <property type="entry name" value="Hypothetical protein PA1324"/>
    <property type="match status" value="1"/>
</dbReference>
<comment type="caution">
    <text evidence="3">The sequence shown here is derived from an EMBL/GenBank/DDBJ whole genome shotgun (WGS) entry which is preliminary data.</text>
</comment>
<dbReference type="InterPro" id="IPR036439">
    <property type="entry name" value="Dockerin_dom_sf"/>
</dbReference>
<dbReference type="Gene3D" id="2.60.40.10">
    <property type="entry name" value="Immunoglobulins"/>
    <property type="match status" value="2"/>
</dbReference>
<dbReference type="EMBL" id="SJPM01000001">
    <property type="protein sequence ID" value="TWU03643.1"/>
    <property type="molecule type" value="Genomic_DNA"/>
</dbReference>
<dbReference type="InterPro" id="IPR028994">
    <property type="entry name" value="Integrin_alpha_N"/>
</dbReference>
<dbReference type="SUPFAM" id="SSF69318">
    <property type="entry name" value="Integrin alpha N-terminal domain"/>
    <property type="match status" value="1"/>
</dbReference>
<name>A0A5C6AUF9_9BACT</name>
<protein>
    <submittedName>
        <fullName evidence="3">FG-GAP repeat protein</fullName>
    </submittedName>
</protein>
<dbReference type="InterPro" id="IPR002105">
    <property type="entry name" value="Dockerin_1_rpt"/>
</dbReference>
<evidence type="ECO:0000256" key="1">
    <source>
        <dbReference type="SAM" id="MobiDB-lite"/>
    </source>
</evidence>
<dbReference type="Pfam" id="PF17963">
    <property type="entry name" value="Big_9"/>
    <property type="match status" value="1"/>
</dbReference>
<evidence type="ECO:0000313" key="4">
    <source>
        <dbReference type="Proteomes" id="UP000316213"/>
    </source>
</evidence>
<feature type="domain" description="GEVED" evidence="2">
    <location>
        <begin position="937"/>
        <end position="1027"/>
    </location>
</feature>
<dbReference type="CDD" id="cd14256">
    <property type="entry name" value="Dockerin_I"/>
    <property type="match status" value="1"/>
</dbReference>
<keyword evidence="4" id="KW-1185">Reference proteome</keyword>
<dbReference type="Pfam" id="PF00404">
    <property type="entry name" value="Dockerin_1"/>
    <property type="match status" value="1"/>
</dbReference>
<dbReference type="Gene3D" id="2.60.40.2810">
    <property type="match status" value="1"/>
</dbReference>
<dbReference type="Pfam" id="PF20009">
    <property type="entry name" value="GEVED"/>
    <property type="match status" value="1"/>
</dbReference>